<name>A0AAF3FCA8_9BILA</name>
<evidence type="ECO:0000256" key="4">
    <source>
        <dbReference type="ARBA" id="ARBA00022989"/>
    </source>
</evidence>
<dbReference type="PANTHER" id="PTHR12385">
    <property type="entry name" value="CHOLINE TRANSPORTER-LIKE (SLC FAMILY 44)"/>
    <property type="match status" value="1"/>
</dbReference>
<protein>
    <recommendedName>
        <fullName evidence="11">Choline transporter-like protein 2</fullName>
    </recommendedName>
</protein>
<dbReference type="Proteomes" id="UP000887575">
    <property type="component" value="Unassembled WGS sequence"/>
</dbReference>
<feature type="transmembrane region" description="Helical" evidence="8">
    <location>
        <begin position="425"/>
        <end position="450"/>
    </location>
</feature>
<keyword evidence="3 8" id="KW-0812">Transmembrane</keyword>
<feature type="transmembrane region" description="Helical" evidence="8">
    <location>
        <begin position="471"/>
        <end position="496"/>
    </location>
</feature>
<dbReference type="PANTHER" id="PTHR12385:SF14">
    <property type="entry name" value="CHOLINE TRANSPORTER-LIKE 2"/>
    <property type="match status" value="1"/>
</dbReference>
<evidence type="ECO:0000313" key="9">
    <source>
        <dbReference type="Proteomes" id="UP000887575"/>
    </source>
</evidence>
<evidence type="ECO:0000256" key="6">
    <source>
        <dbReference type="ARBA" id="ARBA00023180"/>
    </source>
</evidence>
<feature type="transmembrane region" description="Helical" evidence="8">
    <location>
        <begin position="639"/>
        <end position="658"/>
    </location>
</feature>
<evidence type="ECO:0000256" key="5">
    <source>
        <dbReference type="ARBA" id="ARBA00023136"/>
    </source>
</evidence>
<feature type="transmembrane region" description="Helical" evidence="8">
    <location>
        <begin position="700"/>
        <end position="721"/>
    </location>
</feature>
<feature type="transmembrane region" description="Helical" evidence="8">
    <location>
        <begin position="600"/>
        <end position="619"/>
    </location>
</feature>
<feature type="transmembrane region" description="Helical" evidence="8">
    <location>
        <begin position="373"/>
        <end position="397"/>
    </location>
</feature>
<evidence type="ECO:0000256" key="3">
    <source>
        <dbReference type="ARBA" id="ARBA00022692"/>
    </source>
</evidence>
<dbReference type="InterPro" id="IPR007603">
    <property type="entry name" value="Choline_transptr-like"/>
</dbReference>
<feature type="transmembrane region" description="Helical" evidence="8">
    <location>
        <begin position="346"/>
        <end position="366"/>
    </location>
</feature>
<dbReference type="AlphaFoldDB" id="A0AAF3FCA8"/>
<evidence type="ECO:0000256" key="1">
    <source>
        <dbReference type="ARBA" id="ARBA00004141"/>
    </source>
</evidence>
<comment type="subcellular location">
    <subcellularLocation>
        <location evidence="1">Membrane</location>
        <topology evidence="1">Multi-pass membrane protein</topology>
    </subcellularLocation>
</comment>
<sequence>MVRRVHPSAPPVELYSSDFHHHPPSNHRPDHHFPNPGPHSPPPSYPGSIMVTHGRTHFVQDHDSIYNEISDGENDGIADEQGIIPVITPDRAARFNPKTINPKKRHKRRKSNPMYYTKRGCTDVACCFLFTLFIGGWAFIAVFGFMFGNPERLIHPVDSLGRRCGFNRKGGYDLTSKPYLFFFDLTTCISYSTLLAGCQTPQVCVSQCPTAVFSYLELQQYGDGSNAFIANVQQKMICQDTFDKATLVSYNLVKAAVNNGSCAKYTIPSAPVLGRCLPQFLIGAVNSLNDLQSANGSLSQLINQFGNDGGSIPNATLLNDTGNIVGNLVGSEGVLTKIAADLSNSWWQILTMIIVAGVLAFLWTVVMRIFGSLMIWSSIGLIVAGLSVGCGYCWIKWQGLRSSGATDDFSFQPMFNLYFEMPTTWLVFAIGGSIILLIVVLILLCVASRIRLGVAMIEESSKAVAHMMSTLLFPLFPFILHVLVFIMWGSIAIWLASTGDENCRKQGATGNETMNNPSCPCETLGVDPTCVYVNVTRNNERIFWFQAYNLFAFFWLTCFVSALGDIALAGAFASHYWAVDKNKDLPTFPVLRALSFAIKYNLGSLAFGSLIIAIVKFIRVILDYLDKKAEVTQNQALKWILTCLKCCFWCLEAILKFLTKNAYIMMAIYGRNFFTSAKDSFMLLTRNCIRVVVINKVTSFLLFIGKATITIGMGVIAFYWFSGKWVINGIPQVQLYYYFVPIIIVLIGSYFIADLFFDVYDMAVDTTFICFLEDSEQNDGSPEKPYFMTPNLLKILGKKNEPTKA</sequence>
<keyword evidence="5 8" id="KW-0472">Membrane</keyword>
<feature type="transmembrane region" description="Helical" evidence="8">
    <location>
        <begin position="553"/>
        <end position="579"/>
    </location>
</feature>
<dbReference type="Pfam" id="PF04515">
    <property type="entry name" value="Choline_transpo"/>
    <property type="match status" value="1"/>
</dbReference>
<dbReference type="GO" id="GO:0016020">
    <property type="term" value="C:membrane"/>
    <property type="evidence" value="ECO:0007669"/>
    <property type="project" value="UniProtKB-SubCell"/>
</dbReference>
<feature type="transmembrane region" description="Helical" evidence="8">
    <location>
        <begin position="124"/>
        <end position="147"/>
    </location>
</feature>
<dbReference type="WBParaSite" id="MBELARI_LOCUS3540">
    <property type="protein sequence ID" value="MBELARI_LOCUS3540"/>
    <property type="gene ID" value="MBELARI_LOCUS3540"/>
</dbReference>
<keyword evidence="6" id="KW-0325">Glycoprotein</keyword>
<evidence type="ECO:0000256" key="8">
    <source>
        <dbReference type="SAM" id="Phobius"/>
    </source>
</evidence>
<comment type="similarity">
    <text evidence="2">Belongs to the CTL (choline transporter-like) family.</text>
</comment>
<feature type="transmembrane region" description="Helical" evidence="8">
    <location>
        <begin position="736"/>
        <end position="757"/>
    </location>
</feature>
<evidence type="ECO:0000313" key="10">
    <source>
        <dbReference type="WBParaSite" id="MBELARI_LOCUS3540"/>
    </source>
</evidence>
<accession>A0AAF3FCA8</accession>
<feature type="region of interest" description="Disordered" evidence="7">
    <location>
        <begin position="1"/>
        <end position="47"/>
    </location>
</feature>
<evidence type="ECO:0000256" key="2">
    <source>
        <dbReference type="ARBA" id="ARBA00007168"/>
    </source>
</evidence>
<keyword evidence="9" id="KW-1185">Reference proteome</keyword>
<organism evidence="9 10">
    <name type="scientific">Mesorhabditis belari</name>
    <dbReference type="NCBI Taxonomy" id="2138241"/>
    <lineage>
        <taxon>Eukaryota</taxon>
        <taxon>Metazoa</taxon>
        <taxon>Ecdysozoa</taxon>
        <taxon>Nematoda</taxon>
        <taxon>Chromadorea</taxon>
        <taxon>Rhabditida</taxon>
        <taxon>Rhabditina</taxon>
        <taxon>Rhabditomorpha</taxon>
        <taxon>Rhabditoidea</taxon>
        <taxon>Rhabditidae</taxon>
        <taxon>Mesorhabditinae</taxon>
        <taxon>Mesorhabditis</taxon>
    </lineage>
</organism>
<evidence type="ECO:0000256" key="7">
    <source>
        <dbReference type="SAM" id="MobiDB-lite"/>
    </source>
</evidence>
<keyword evidence="4 8" id="KW-1133">Transmembrane helix</keyword>
<proteinExistence type="inferred from homology"/>
<evidence type="ECO:0008006" key="11">
    <source>
        <dbReference type="Google" id="ProtNLM"/>
    </source>
</evidence>
<feature type="compositionally biased region" description="Pro residues" evidence="7">
    <location>
        <begin position="35"/>
        <end position="45"/>
    </location>
</feature>
<reference evidence="10" key="1">
    <citation type="submission" date="2024-02" db="UniProtKB">
        <authorList>
            <consortium name="WormBaseParasite"/>
        </authorList>
    </citation>
    <scope>IDENTIFICATION</scope>
</reference>
<dbReference type="GO" id="GO:0022857">
    <property type="term" value="F:transmembrane transporter activity"/>
    <property type="evidence" value="ECO:0007669"/>
    <property type="project" value="InterPro"/>
</dbReference>